<reference evidence="8" key="1">
    <citation type="submission" date="2016-06" db="EMBL/GenBank/DDBJ databases">
        <authorList>
            <person name="Cuomo C."/>
            <person name="Litvintseva A."/>
            <person name="Heitman J."/>
            <person name="Chen Y."/>
            <person name="Sun S."/>
            <person name="Springer D."/>
            <person name="Dromer F."/>
            <person name="Young S."/>
            <person name="Zeng Q."/>
            <person name="Chapman S."/>
            <person name="Gujja S."/>
            <person name="Saif S."/>
            <person name="Birren B."/>
        </authorList>
    </citation>
    <scope>NUCLEOTIDE SEQUENCE</scope>
    <source>
        <strain evidence="8">CBS 7841</strain>
    </source>
</reference>
<dbReference type="PANTHER" id="PTHR20855:SF97">
    <property type="entry name" value="ADIPOR-LIKE RECEPTOR IZH3-RELATED"/>
    <property type="match status" value="1"/>
</dbReference>
<dbReference type="EMBL" id="CP143786">
    <property type="protein sequence ID" value="WVN87122.1"/>
    <property type="molecule type" value="Genomic_DNA"/>
</dbReference>
<sequence length="706" mass="79254">MPSSPSPSTADAEPSTWRRRLSYPPVPRFRPTIPLPTLRTALLGYLGEIELALRNRLMDAPMGNELHQRSGAIGEANMLGGSSTAESDSQDDGQAFYTSALPSYSSLRRRVPIGNTESSENVGAASSYSYDTYLHLLSHLSALREEASSYLPSFPHLPQVPYVPNVGINREWLRNLPMRLSMVDSALPGLSTIGEDVQEDKIGIESARKRLIDLVHALLPSEEWAGWERLGWEEQDLDQNASGLSRPHWRRALSEHPPSRLLTADVDDEDEPEYLFPNRTPASTQILARRRAVRSKSVGAIHTPYTLKVRPQRSRSEAFAGKTLSGLTDADSTPSSPSLSLSEDEEDEEDREAVYILTHPELSDTKFSRSLSGPHSGVGPSVAEALRRSSDGRRLVAYDDLPAIWRNNEHIHAGYRFIPLHLKTGPVPLIKSAFELHNETVNIHSHLIPTLFIFCIIPLIILKSPLPNAHPLDTTILILYLIAATSCLISSAGWHVLSGCASRKWFEWGACVDYIGISWLIAASFGTVVYNGFYCQSHLVLFYCSINFLCGGLGSYLPFQRWFNERRNKHLRISFFLFLCFAMVAPMAHMFFQYGRKKAASFIGPFMYSILVYVIGLLFYAFHFPECRWPGKFDLWGSSHQLWHMGIVIAIALHYRAIFVAHSVRHEYSCAISGQDVCVADVLEDPRRQKISTWCGKVMLFYMRNG</sequence>
<dbReference type="GO" id="GO:0016020">
    <property type="term" value="C:membrane"/>
    <property type="evidence" value="ECO:0007669"/>
    <property type="project" value="UniProtKB-SubCell"/>
</dbReference>
<organism evidence="8 9">
    <name type="scientific">Cryptococcus depauperatus CBS 7841</name>
    <dbReference type="NCBI Taxonomy" id="1295531"/>
    <lineage>
        <taxon>Eukaryota</taxon>
        <taxon>Fungi</taxon>
        <taxon>Dikarya</taxon>
        <taxon>Basidiomycota</taxon>
        <taxon>Agaricomycotina</taxon>
        <taxon>Tremellomycetes</taxon>
        <taxon>Tremellales</taxon>
        <taxon>Cryptococcaceae</taxon>
        <taxon>Cryptococcus</taxon>
    </lineage>
</organism>
<dbReference type="GO" id="GO:0046872">
    <property type="term" value="F:metal ion binding"/>
    <property type="evidence" value="ECO:0007669"/>
    <property type="project" value="UniProtKB-KW"/>
</dbReference>
<accession>A0AAJ8M112</accession>
<proteinExistence type="predicted"/>
<evidence type="ECO:0000256" key="6">
    <source>
        <dbReference type="SAM" id="MobiDB-lite"/>
    </source>
</evidence>
<dbReference type="InterPro" id="IPR004254">
    <property type="entry name" value="AdipoR/HlyIII-related"/>
</dbReference>
<feature type="region of interest" description="Disordered" evidence="6">
    <location>
        <begin position="323"/>
        <end position="351"/>
    </location>
</feature>
<dbReference type="Pfam" id="PF03006">
    <property type="entry name" value="HlyIII"/>
    <property type="match status" value="1"/>
</dbReference>
<reference evidence="8" key="2">
    <citation type="journal article" date="2022" name="Elife">
        <title>Obligate sexual reproduction of a homothallic fungus closely related to the Cryptococcus pathogenic species complex.</title>
        <authorList>
            <person name="Passer A.R."/>
            <person name="Clancey S.A."/>
            <person name="Shea T."/>
            <person name="David-Palma M."/>
            <person name="Averette A.F."/>
            <person name="Boekhout T."/>
            <person name="Porcel B.M."/>
            <person name="Nowrousian M."/>
            <person name="Cuomo C.A."/>
            <person name="Sun S."/>
            <person name="Heitman J."/>
            <person name="Coelho M.A."/>
        </authorList>
    </citation>
    <scope>NUCLEOTIDE SEQUENCE</scope>
    <source>
        <strain evidence="8">CBS 7841</strain>
    </source>
</reference>
<gene>
    <name evidence="8" type="ORF">L203_102298</name>
</gene>
<feature type="compositionally biased region" description="Low complexity" evidence="6">
    <location>
        <begin position="328"/>
        <end position="341"/>
    </location>
</feature>
<comment type="subcellular location">
    <subcellularLocation>
        <location evidence="1">Membrane</location>
        <topology evidence="1">Multi-pass membrane protein</topology>
    </subcellularLocation>
</comment>
<keyword evidence="2 7" id="KW-0812">Transmembrane</keyword>
<feature type="transmembrane region" description="Helical" evidence="7">
    <location>
        <begin position="474"/>
        <end position="494"/>
    </location>
</feature>
<dbReference type="Proteomes" id="UP000094043">
    <property type="component" value="Chromosome 3"/>
</dbReference>
<keyword evidence="5" id="KW-0862">Zinc</keyword>
<evidence type="ECO:0000256" key="2">
    <source>
        <dbReference type="ARBA" id="ARBA00022692"/>
    </source>
</evidence>
<protein>
    <submittedName>
        <fullName evidence="8">Uncharacterized protein</fullName>
    </submittedName>
</protein>
<feature type="transmembrane region" description="Helical" evidence="7">
    <location>
        <begin position="599"/>
        <end position="622"/>
    </location>
</feature>
<dbReference type="RefSeq" id="XP_066067822.1">
    <property type="nucleotide sequence ID" value="XM_066211725.1"/>
</dbReference>
<evidence type="ECO:0000313" key="9">
    <source>
        <dbReference type="Proteomes" id="UP000094043"/>
    </source>
</evidence>
<dbReference type="PANTHER" id="PTHR20855">
    <property type="entry name" value="ADIPOR/PROGESTIN RECEPTOR-RELATED"/>
    <property type="match status" value="1"/>
</dbReference>
<dbReference type="GO" id="GO:0038023">
    <property type="term" value="F:signaling receptor activity"/>
    <property type="evidence" value="ECO:0007669"/>
    <property type="project" value="TreeGrafter"/>
</dbReference>
<evidence type="ECO:0000313" key="8">
    <source>
        <dbReference type="EMBL" id="WVN87122.1"/>
    </source>
</evidence>
<evidence type="ECO:0000256" key="3">
    <source>
        <dbReference type="ARBA" id="ARBA00022989"/>
    </source>
</evidence>
<feature type="transmembrane region" description="Helical" evidence="7">
    <location>
        <begin position="443"/>
        <end position="462"/>
    </location>
</feature>
<feature type="compositionally biased region" description="Acidic residues" evidence="6">
    <location>
        <begin position="342"/>
        <end position="351"/>
    </location>
</feature>
<feature type="region of interest" description="Disordered" evidence="6">
    <location>
        <begin position="1"/>
        <end position="23"/>
    </location>
</feature>
<feature type="transmembrane region" description="Helical" evidence="7">
    <location>
        <begin position="514"/>
        <end position="533"/>
    </location>
</feature>
<keyword evidence="3 7" id="KW-1133">Transmembrane helix</keyword>
<feature type="transmembrane region" description="Helical" evidence="7">
    <location>
        <begin position="540"/>
        <end position="559"/>
    </location>
</feature>
<evidence type="ECO:0000256" key="5">
    <source>
        <dbReference type="PIRSR" id="PIRSR604254-1"/>
    </source>
</evidence>
<dbReference type="KEGG" id="cdep:91086510"/>
<name>A0AAJ8M112_9TREE</name>
<keyword evidence="4 7" id="KW-0472">Membrane</keyword>
<feature type="binding site" evidence="5">
    <location>
        <position position="640"/>
    </location>
    <ligand>
        <name>Zn(2+)</name>
        <dbReference type="ChEBI" id="CHEBI:29105"/>
    </ligand>
</feature>
<keyword evidence="5" id="KW-0479">Metal-binding</keyword>
<feature type="transmembrane region" description="Helical" evidence="7">
    <location>
        <begin position="571"/>
        <end position="592"/>
    </location>
</feature>
<evidence type="ECO:0000256" key="1">
    <source>
        <dbReference type="ARBA" id="ARBA00004141"/>
    </source>
</evidence>
<reference evidence="8" key="3">
    <citation type="submission" date="2024-01" db="EMBL/GenBank/DDBJ databases">
        <authorList>
            <person name="Coelho M.A."/>
            <person name="David-Palma M."/>
            <person name="Shea T."/>
            <person name="Sun S."/>
            <person name="Cuomo C.A."/>
            <person name="Heitman J."/>
        </authorList>
    </citation>
    <scope>NUCLEOTIDE SEQUENCE</scope>
    <source>
        <strain evidence="8">CBS 7841</strain>
    </source>
</reference>
<feature type="transmembrane region" description="Helical" evidence="7">
    <location>
        <begin position="642"/>
        <end position="659"/>
    </location>
</feature>
<dbReference type="AlphaFoldDB" id="A0AAJ8M112"/>
<keyword evidence="9" id="KW-1185">Reference proteome</keyword>
<evidence type="ECO:0000256" key="7">
    <source>
        <dbReference type="SAM" id="Phobius"/>
    </source>
</evidence>
<feature type="binding site" evidence="5">
    <location>
        <position position="495"/>
    </location>
    <ligand>
        <name>Zn(2+)</name>
        <dbReference type="ChEBI" id="CHEBI:29105"/>
    </ligand>
</feature>
<dbReference type="GO" id="GO:0006882">
    <property type="term" value="P:intracellular zinc ion homeostasis"/>
    <property type="evidence" value="ECO:0007669"/>
    <property type="project" value="TreeGrafter"/>
</dbReference>
<dbReference type="GeneID" id="91086510"/>
<feature type="binding site" evidence="5">
    <location>
        <position position="644"/>
    </location>
    <ligand>
        <name>Zn(2+)</name>
        <dbReference type="ChEBI" id="CHEBI:29105"/>
    </ligand>
</feature>
<evidence type="ECO:0000256" key="4">
    <source>
        <dbReference type="ARBA" id="ARBA00023136"/>
    </source>
</evidence>